<comment type="subcellular location">
    <subcellularLocation>
        <location evidence="1 9">Cell outer membrane</location>
        <topology evidence="1 9">Multi-pass membrane protein</topology>
    </subcellularLocation>
</comment>
<keyword evidence="14" id="KW-0675">Receptor</keyword>
<dbReference type="SUPFAM" id="SSF56935">
    <property type="entry name" value="Porins"/>
    <property type="match status" value="1"/>
</dbReference>
<evidence type="ECO:0000256" key="8">
    <source>
        <dbReference type="ARBA" id="ARBA00023237"/>
    </source>
</evidence>
<keyword evidence="8 9" id="KW-0998">Cell outer membrane</keyword>
<evidence type="ECO:0000256" key="7">
    <source>
        <dbReference type="ARBA" id="ARBA00023136"/>
    </source>
</evidence>
<evidence type="ECO:0000256" key="9">
    <source>
        <dbReference type="PROSITE-ProRule" id="PRU01360"/>
    </source>
</evidence>
<dbReference type="PANTHER" id="PTHR32552">
    <property type="entry name" value="FERRICHROME IRON RECEPTOR-RELATED"/>
    <property type="match status" value="1"/>
</dbReference>
<name>A0A7G7VJE5_9FIRM</name>
<keyword evidence="4 9" id="KW-1134">Transmembrane beta strand</keyword>
<feature type="chain" id="PRO_5028895508" evidence="11">
    <location>
        <begin position="27"/>
        <end position="728"/>
    </location>
</feature>
<evidence type="ECO:0000256" key="2">
    <source>
        <dbReference type="ARBA" id="ARBA00009810"/>
    </source>
</evidence>
<keyword evidence="3 9" id="KW-0813">Transport</keyword>
<dbReference type="Proteomes" id="UP000515480">
    <property type="component" value="Chromosome"/>
</dbReference>
<accession>A0A7G7VJE5</accession>
<protein>
    <submittedName>
        <fullName evidence="14">TonB-dependent siderophore receptor</fullName>
    </submittedName>
</protein>
<dbReference type="Gene3D" id="2.40.170.20">
    <property type="entry name" value="TonB-dependent receptor, beta-barrel domain"/>
    <property type="match status" value="1"/>
</dbReference>
<evidence type="ECO:0000313" key="15">
    <source>
        <dbReference type="Proteomes" id="UP000515480"/>
    </source>
</evidence>
<dbReference type="GO" id="GO:0009279">
    <property type="term" value="C:cell outer membrane"/>
    <property type="evidence" value="ECO:0007669"/>
    <property type="project" value="UniProtKB-SubCell"/>
</dbReference>
<evidence type="ECO:0000259" key="13">
    <source>
        <dbReference type="Pfam" id="PF07715"/>
    </source>
</evidence>
<organism evidence="14 15">
    <name type="scientific">Selenomonas timonae</name>
    <dbReference type="NCBI Taxonomy" id="2754044"/>
    <lineage>
        <taxon>Bacteria</taxon>
        <taxon>Bacillati</taxon>
        <taxon>Bacillota</taxon>
        <taxon>Negativicutes</taxon>
        <taxon>Selenomonadales</taxon>
        <taxon>Selenomonadaceae</taxon>
        <taxon>Selenomonas</taxon>
    </lineage>
</organism>
<keyword evidence="15" id="KW-1185">Reference proteome</keyword>
<dbReference type="InterPro" id="IPR037066">
    <property type="entry name" value="Plug_dom_sf"/>
</dbReference>
<dbReference type="Pfam" id="PF00593">
    <property type="entry name" value="TonB_dep_Rec_b-barrel"/>
    <property type="match status" value="1"/>
</dbReference>
<feature type="signal peptide" evidence="11">
    <location>
        <begin position="1"/>
        <end position="26"/>
    </location>
</feature>
<evidence type="ECO:0000256" key="3">
    <source>
        <dbReference type="ARBA" id="ARBA00022448"/>
    </source>
</evidence>
<dbReference type="GO" id="GO:0015891">
    <property type="term" value="P:siderophore transport"/>
    <property type="evidence" value="ECO:0007669"/>
    <property type="project" value="InterPro"/>
</dbReference>
<proteinExistence type="inferred from homology"/>
<dbReference type="PROSITE" id="PS52016">
    <property type="entry name" value="TONB_DEPENDENT_REC_3"/>
    <property type="match status" value="1"/>
</dbReference>
<evidence type="ECO:0000256" key="5">
    <source>
        <dbReference type="ARBA" id="ARBA00022692"/>
    </source>
</evidence>
<evidence type="ECO:0000256" key="10">
    <source>
        <dbReference type="RuleBase" id="RU003357"/>
    </source>
</evidence>
<dbReference type="InterPro" id="IPR000531">
    <property type="entry name" value="Beta-barrel_TonB"/>
</dbReference>
<feature type="domain" description="TonB-dependent receptor plug" evidence="13">
    <location>
        <begin position="86"/>
        <end position="183"/>
    </location>
</feature>
<sequence length="728" mass="80562">MNFKSVLGGGTLALASAVILPTAAYAADAVHADDFQTYDLGEVEVVGQRAEEPQTQPVTEPVTESYAGGQVARKSQLGVLGERDFMETPFNVLSFTEEHIQNRQAQTIQDLIADDPAVQESSGSSASNMWTVRGMELQGGDIAFNGLYNIAPNYTNSLNAVERVDILKGPGALLYGMAPNGGVGGSINLVPKRAKDEPIRRFTLSYGNGSQFGQSVDVGERFGKNKEYGVRINLTHRNGSTTFDREKQETTGAAIALDMRRNKWRASLDAGYLHREFKNETTSLRMSNAMVAAYGSIPKSPSSKLNLGEDGTFLDAKERYALLRADYDFDENWSAYAAAGLRHSEQDYTYNVFRLTGTDGTARVINYAFPRESRANTQEIGTKGKFQTGDLAHEMTVAYNRTHWTAYTNTKTLNAYNTNLYNIVWQGVQGYTGLSLPKTGESTLSGLAITDVITVPNERWQFILGARYQKIKTESFSRTTGLRSASYNEAAWSPAYAILFKATPKISLYATYMQGLQEGGTADRWSLNAGEVFAPIKTKSTEAGVKFDLGKFATALSIYELQKPTTIDDYVTSSTYYQRQVDYTSRGLEISFFGEPRTGTRVLGGLTWIDARYGQENYNGNTLEGVANKKFVMSVEQDVHGVPGLSVSTRFLYTGSAYYDPNNVLRVAPWFRMDLGTRYSFHMGTMPVTVRLDVNNVLDRRYWQATGGGYRVNLGEHRNFMLSVTADF</sequence>
<dbReference type="InterPro" id="IPR039426">
    <property type="entry name" value="TonB-dep_rcpt-like"/>
</dbReference>
<evidence type="ECO:0000313" key="14">
    <source>
        <dbReference type="EMBL" id="QNH54238.1"/>
    </source>
</evidence>
<dbReference type="GO" id="GO:0038023">
    <property type="term" value="F:signaling receptor activity"/>
    <property type="evidence" value="ECO:0007669"/>
    <property type="project" value="InterPro"/>
</dbReference>
<dbReference type="Pfam" id="PF07715">
    <property type="entry name" value="Plug"/>
    <property type="match status" value="1"/>
</dbReference>
<keyword evidence="5 9" id="KW-0812">Transmembrane</keyword>
<dbReference type="GO" id="GO:0015344">
    <property type="term" value="F:siderophore uptake transmembrane transporter activity"/>
    <property type="evidence" value="ECO:0007669"/>
    <property type="project" value="TreeGrafter"/>
</dbReference>
<evidence type="ECO:0000256" key="11">
    <source>
        <dbReference type="SAM" id="SignalP"/>
    </source>
</evidence>
<dbReference type="CDD" id="cd01347">
    <property type="entry name" value="ligand_gated_channel"/>
    <property type="match status" value="1"/>
</dbReference>
<dbReference type="RefSeq" id="WP_185980262.1">
    <property type="nucleotide sequence ID" value="NZ_CP060204.1"/>
</dbReference>
<dbReference type="NCBIfam" id="TIGR01783">
    <property type="entry name" value="TonB-siderophor"/>
    <property type="match status" value="1"/>
</dbReference>
<evidence type="ECO:0000259" key="12">
    <source>
        <dbReference type="Pfam" id="PF00593"/>
    </source>
</evidence>
<dbReference type="InterPro" id="IPR012910">
    <property type="entry name" value="Plug_dom"/>
</dbReference>
<dbReference type="KEGG" id="stim:H1B31_10395"/>
<dbReference type="Gene3D" id="2.170.130.10">
    <property type="entry name" value="TonB-dependent receptor, plug domain"/>
    <property type="match status" value="1"/>
</dbReference>
<dbReference type="AlphaFoldDB" id="A0A7G7VJE5"/>
<dbReference type="InterPro" id="IPR036942">
    <property type="entry name" value="Beta-barrel_TonB_sf"/>
</dbReference>
<gene>
    <name evidence="14" type="ORF">H1B31_10395</name>
</gene>
<evidence type="ECO:0000256" key="6">
    <source>
        <dbReference type="ARBA" id="ARBA00023077"/>
    </source>
</evidence>
<keyword evidence="7 9" id="KW-0472">Membrane</keyword>
<dbReference type="PANTHER" id="PTHR32552:SF82">
    <property type="entry name" value="FCUA PROTEIN"/>
    <property type="match status" value="1"/>
</dbReference>
<comment type="similarity">
    <text evidence="2 9 10">Belongs to the TonB-dependent receptor family.</text>
</comment>
<keyword evidence="11" id="KW-0732">Signal</keyword>
<evidence type="ECO:0000256" key="4">
    <source>
        <dbReference type="ARBA" id="ARBA00022452"/>
    </source>
</evidence>
<keyword evidence="6 10" id="KW-0798">TonB box</keyword>
<evidence type="ECO:0000256" key="1">
    <source>
        <dbReference type="ARBA" id="ARBA00004571"/>
    </source>
</evidence>
<dbReference type="EMBL" id="CP060204">
    <property type="protein sequence ID" value="QNH54238.1"/>
    <property type="molecule type" value="Genomic_DNA"/>
</dbReference>
<reference evidence="14 15" key="1">
    <citation type="submission" date="2020-07" db="EMBL/GenBank/DDBJ databases">
        <title>Complete genome and description of Selenomonas timonensis sp. nov., a new bacterium isolated from a gingivitis subject.</title>
        <authorList>
            <person name="Antezack A."/>
        </authorList>
    </citation>
    <scope>NUCLEOTIDE SEQUENCE [LARGE SCALE GENOMIC DNA]</scope>
    <source>
        <strain evidence="14 15">Marseille-Q3039</strain>
    </source>
</reference>
<feature type="domain" description="TonB-dependent receptor-like beta-barrel" evidence="12">
    <location>
        <begin position="307"/>
        <end position="697"/>
    </location>
</feature>
<dbReference type="InterPro" id="IPR010105">
    <property type="entry name" value="TonB_sidphr_rcpt"/>
</dbReference>